<dbReference type="EMBL" id="VSSQ01059403">
    <property type="protein sequence ID" value="MPN12971.1"/>
    <property type="molecule type" value="Genomic_DNA"/>
</dbReference>
<feature type="region of interest" description="Disordered" evidence="1">
    <location>
        <begin position="19"/>
        <end position="51"/>
    </location>
</feature>
<name>A0A645FF22_9ZZZZ</name>
<dbReference type="AlphaFoldDB" id="A0A645FF22"/>
<proteinExistence type="predicted"/>
<reference evidence="2" key="1">
    <citation type="submission" date="2019-08" db="EMBL/GenBank/DDBJ databases">
        <authorList>
            <person name="Kucharzyk K."/>
            <person name="Murdoch R.W."/>
            <person name="Higgins S."/>
            <person name="Loffler F."/>
        </authorList>
    </citation>
    <scope>NUCLEOTIDE SEQUENCE</scope>
</reference>
<accession>A0A645FF22</accession>
<feature type="compositionally biased region" description="Basic and acidic residues" evidence="1">
    <location>
        <begin position="30"/>
        <end position="51"/>
    </location>
</feature>
<evidence type="ECO:0000313" key="2">
    <source>
        <dbReference type="EMBL" id="MPN12971.1"/>
    </source>
</evidence>
<organism evidence="2">
    <name type="scientific">bioreactor metagenome</name>
    <dbReference type="NCBI Taxonomy" id="1076179"/>
    <lineage>
        <taxon>unclassified sequences</taxon>
        <taxon>metagenomes</taxon>
        <taxon>ecological metagenomes</taxon>
    </lineage>
</organism>
<protein>
    <submittedName>
        <fullName evidence="2">Uncharacterized protein</fullName>
    </submittedName>
</protein>
<comment type="caution">
    <text evidence="2">The sequence shown here is derived from an EMBL/GenBank/DDBJ whole genome shotgun (WGS) entry which is preliminary data.</text>
</comment>
<evidence type="ECO:0000256" key="1">
    <source>
        <dbReference type="SAM" id="MobiDB-lite"/>
    </source>
</evidence>
<sequence length="60" mass="6782">MSKLNENIMNTITDTIQATNQGDDTISADKQTDKLDDSIDKEDTGKIQADDDYKKKFNLE</sequence>
<gene>
    <name evidence="2" type="ORF">SDC9_160291</name>
</gene>